<reference evidence="2 3" key="1">
    <citation type="journal article" date="2018" name="Front. Plant Sci.">
        <title>Red Clover (Trifolium pratense) and Zigzag Clover (T. medium) - A Picture of Genomic Similarities and Differences.</title>
        <authorList>
            <person name="Dluhosova J."/>
            <person name="Istvanek J."/>
            <person name="Nedelnik J."/>
            <person name="Repkova J."/>
        </authorList>
    </citation>
    <scope>NUCLEOTIDE SEQUENCE [LARGE SCALE GENOMIC DNA]</scope>
    <source>
        <strain evidence="3">cv. 10/8</strain>
        <tissue evidence="2">Leaf</tissue>
    </source>
</reference>
<protein>
    <submittedName>
        <fullName evidence="2">Uncharacterized protein</fullName>
    </submittedName>
</protein>
<name>A0A392U1W6_9FABA</name>
<evidence type="ECO:0000313" key="3">
    <source>
        <dbReference type="Proteomes" id="UP000265520"/>
    </source>
</evidence>
<evidence type="ECO:0000256" key="1">
    <source>
        <dbReference type="SAM" id="MobiDB-lite"/>
    </source>
</evidence>
<dbReference type="EMBL" id="LXQA010716769">
    <property type="protein sequence ID" value="MCI67421.1"/>
    <property type="molecule type" value="Genomic_DNA"/>
</dbReference>
<organism evidence="2 3">
    <name type="scientific">Trifolium medium</name>
    <dbReference type="NCBI Taxonomy" id="97028"/>
    <lineage>
        <taxon>Eukaryota</taxon>
        <taxon>Viridiplantae</taxon>
        <taxon>Streptophyta</taxon>
        <taxon>Embryophyta</taxon>
        <taxon>Tracheophyta</taxon>
        <taxon>Spermatophyta</taxon>
        <taxon>Magnoliopsida</taxon>
        <taxon>eudicotyledons</taxon>
        <taxon>Gunneridae</taxon>
        <taxon>Pentapetalae</taxon>
        <taxon>rosids</taxon>
        <taxon>fabids</taxon>
        <taxon>Fabales</taxon>
        <taxon>Fabaceae</taxon>
        <taxon>Papilionoideae</taxon>
        <taxon>50 kb inversion clade</taxon>
        <taxon>NPAAA clade</taxon>
        <taxon>Hologalegina</taxon>
        <taxon>IRL clade</taxon>
        <taxon>Trifolieae</taxon>
        <taxon>Trifolium</taxon>
    </lineage>
</organism>
<comment type="caution">
    <text evidence="2">The sequence shown here is derived from an EMBL/GenBank/DDBJ whole genome shotgun (WGS) entry which is preliminary data.</text>
</comment>
<accession>A0A392U1W6</accession>
<dbReference type="Proteomes" id="UP000265520">
    <property type="component" value="Unassembled WGS sequence"/>
</dbReference>
<keyword evidence="3" id="KW-1185">Reference proteome</keyword>
<dbReference type="AlphaFoldDB" id="A0A392U1W6"/>
<sequence>MQVLMKDESMKLDETDNIIATPDNFRKGSVHVISKTKEPKKPPKRSIKGKRFKWKIKKKKPKSGPEE</sequence>
<feature type="non-terminal residue" evidence="2">
    <location>
        <position position="67"/>
    </location>
</feature>
<feature type="region of interest" description="Disordered" evidence="1">
    <location>
        <begin position="30"/>
        <end position="67"/>
    </location>
</feature>
<feature type="compositionally biased region" description="Basic residues" evidence="1">
    <location>
        <begin position="42"/>
        <end position="67"/>
    </location>
</feature>
<proteinExistence type="predicted"/>
<evidence type="ECO:0000313" key="2">
    <source>
        <dbReference type="EMBL" id="MCI67421.1"/>
    </source>
</evidence>